<dbReference type="RefSeq" id="WP_134750148.1">
    <property type="nucleotide sequence ID" value="NZ_MYFO02000008.1"/>
</dbReference>
<accession>A0A4Y8Q7W0</accession>
<gene>
    <name evidence="1" type="ORF">B5M42_04390</name>
</gene>
<dbReference type="AlphaFoldDB" id="A0A4Y8Q7W0"/>
<evidence type="ECO:0000313" key="1">
    <source>
        <dbReference type="EMBL" id="TFE90511.1"/>
    </source>
</evidence>
<protein>
    <submittedName>
        <fullName evidence="1">Uncharacterized protein</fullName>
    </submittedName>
</protein>
<comment type="caution">
    <text evidence="1">The sequence shown here is derived from an EMBL/GenBank/DDBJ whole genome shotgun (WGS) entry which is preliminary data.</text>
</comment>
<name>A0A4Y8Q7W0_9BACL</name>
<reference evidence="1 2" key="1">
    <citation type="submission" date="2017-03" db="EMBL/GenBank/DDBJ databases">
        <title>Isolation of Levoglucosan Utilizing Bacteria.</title>
        <authorList>
            <person name="Arya A.S."/>
        </authorList>
    </citation>
    <scope>NUCLEOTIDE SEQUENCE [LARGE SCALE GENOMIC DNA]</scope>
    <source>
        <strain evidence="1 2">MEC069</strain>
    </source>
</reference>
<sequence length="177" mass="19671">MKWAVRIGIVAAVSAAMAVGLSLLPQLEQSGGQGTVESWSGKRAAQMTERNMVDLLVQVPLQLRIRKVELNHSIVSIDLSLPKNAEPEAVYRDLYRLTQTMTTRTTNINQVLVRVLDYTGATDTASGQLVLALEAGRGEAKDMEPDAGALSQTEMEAQLQNRFHITYTMKWRQRYPL</sequence>
<dbReference type="EMBL" id="MYFO01000004">
    <property type="protein sequence ID" value="TFE90511.1"/>
    <property type="molecule type" value="Genomic_DNA"/>
</dbReference>
<dbReference type="Proteomes" id="UP000298246">
    <property type="component" value="Unassembled WGS sequence"/>
</dbReference>
<keyword evidence="2" id="KW-1185">Reference proteome</keyword>
<evidence type="ECO:0000313" key="2">
    <source>
        <dbReference type="Proteomes" id="UP000298246"/>
    </source>
</evidence>
<proteinExistence type="predicted"/>
<organism evidence="1 2">
    <name type="scientific">Paenibacillus athensensis</name>
    <dbReference type="NCBI Taxonomy" id="1967502"/>
    <lineage>
        <taxon>Bacteria</taxon>
        <taxon>Bacillati</taxon>
        <taxon>Bacillota</taxon>
        <taxon>Bacilli</taxon>
        <taxon>Bacillales</taxon>
        <taxon>Paenibacillaceae</taxon>
        <taxon>Paenibacillus</taxon>
    </lineage>
</organism>
<dbReference type="OrthoDB" id="2597874at2"/>